<evidence type="ECO:0000313" key="1">
    <source>
        <dbReference type="EMBL" id="PPZ92714.1"/>
    </source>
</evidence>
<dbReference type="RefSeq" id="WP_104792518.1">
    <property type="nucleotide sequence ID" value="NZ_PTPZ01000001.1"/>
</dbReference>
<evidence type="ECO:0000313" key="2">
    <source>
        <dbReference type="Proteomes" id="UP000238565"/>
    </source>
</evidence>
<organism evidence="1 2">
    <name type="scientific">Cloacibacterium normanense</name>
    <dbReference type="NCBI Taxonomy" id="237258"/>
    <lineage>
        <taxon>Bacteria</taxon>
        <taxon>Pseudomonadati</taxon>
        <taxon>Bacteroidota</taxon>
        <taxon>Flavobacteriia</taxon>
        <taxon>Flavobacteriales</taxon>
        <taxon>Weeksellaceae</taxon>
    </lineage>
</organism>
<protein>
    <submittedName>
        <fullName evidence="1">Uncharacterized protein</fullName>
    </submittedName>
</protein>
<dbReference type="Proteomes" id="UP000238565">
    <property type="component" value="Unassembled WGS sequence"/>
</dbReference>
<proteinExistence type="predicted"/>
<comment type="caution">
    <text evidence="1">The sequence shown here is derived from an EMBL/GenBank/DDBJ whole genome shotgun (WGS) entry which is preliminary data.</text>
</comment>
<name>A0A2S7I826_9FLAO</name>
<sequence length="165" mass="19543">MKNFLFLVITILTFNSCKSTNYISKNDEIFNLDKSLEEIIETNDTEIFRLISEVEMSGSSDILVIENKNDVYSVYYLEKEFKKVKTSKVNISREKYEKFIKELKELNFENLEGYKENAVDDGIKYRFQYYYNGKYNVITRNNPQTGKGFDGVFLRITNLMYSLKK</sequence>
<gene>
    <name evidence="1" type="ORF">C3729_01510</name>
</gene>
<dbReference type="EMBL" id="PTPZ01000001">
    <property type="protein sequence ID" value="PPZ92714.1"/>
    <property type="molecule type" value="Genomic_DNA"/>
</dbReference>
<reference evidence="1 2" key="1">
    <citation type="submission" date="2018-02" db="EMBL/GenBank/DDBJ databases">
        <title>Draft genome sequence of bacterial isolates from marine environment.</title>
        <authorList>
            <person name="Singh S.K."/>
            <person name="Hill R."/>
            <person name="Major S."/>
            <person name="Cai H."/>
            <person name="Li Y."/>
        </authorList>
    </citation>
    <scope>NUCLEOTIDE SEQUENCE [LARGE SCALE GENOMIC DNA]</scope>
    <source>
        <strain evidence="1 2">IMET F</strain>
    </source>
</reference>
<accession>A0A2S7I826</accession>
<dbReference type="AlphaFoldDB" id="A0A2S7I826"/>